<dbReference type="OrthoDB" id="5599613at2759"/>
<evidence type="ECO:0000313" key="2">
    <source>
        <dbReference type="Proteomes" id="UP000076532"/>
    </source>
</evidence>
<protein>
    <submittedName>
        <fullName evidence="1">Uncharacterized protein</fullName>
    </submittedName>
</protein>
<sequence>MSVHEICAGLKGDGTEREICGTILRFAKGLMPINQALILSILSGGSGRVTYIAMWLAHGLLTHDDSLAPMHAGALPPLASIIALLSPTPGSGGLFDILTRPELVDYENLGYYLEIISVALSRVPEYASQFKADHGPGAGVLDSPSKAAAKMGDLEKVENAMISIHDKIVDTRAAHLERSRAKAALQRLQLRVRYQRMAAGRSEKRGGKKIGDFFAPKI</sequence>
<reference evidence="1 2" key="1">
    <citation type="journal article" date="2016" name="Mol. Biol. Evol.">
        <title>Comparative Genomics of Early-Diverging Mushroom-Forming Fungi Provides Insights into the Origins of Lignocellulose Decay Capabilities.</title>
        <authorList>
            <person name="Nagy L.G."/>
            <person name="Riley R."/>
            <person name="Tritt A."/>
            <person name="Adam C."/>
            <person name="Daum C."/>
            <person name="Floudas D."/>
            <person name="Sun H."/>
            <person name="Yadav J.S."/>
            <person name="Pangilinan J."/>
            <person name="Larsson K.H."/>
            <person name="Matsuura K."/>
            <person name="Barry K."/>
            <person name="Labutti K."/>
            <person name="Kuo R."/>
            <person name="Ohm R.A."/>
            <person name="Bhattacharya S.S."/>
            <person name="Shirouzu T."/>
            <person name="Yoshinaga Y."/>
            <person name="Martin F.M."/>
            <person name="Grigoriev I.V."/>
            <person name="Hibbett D.S."/>
        </authorList>
    </citation>
    <scope>NUCLEOTIDE SEQUENCE [LARGE SCALE GENOMIC DNA]</scope>
    <source>
        <strain evidence="1 2">CBS 109695</strain>
    </source>
</reference>
<accession>A0A166XAR5</accession>
<dbReference type="AlphaFoldDB" id="A0A166XAR5"/>
<evidence type="ECO:0000313" key="1">
    <source>
        <dbReference type="EMBL" id="KZP34595.1"/>
    </source>
</evidence>
<keyword evidence="2" id="KW-1185">Reference proteome</keyword>
<gene>
    <name evidence="1" type="ORF">FIBSPDRAFT_846690</name>
</gene>
<dbReference type="EMBL" id="KV417480">
    <property type="protein sequence ID" value="KZP34595.1"/>
    <property type="molecule type" value="Genomic_DNA"/>
</dbReference>
<proteinExistence type="predicted"/>
<organism evidence="1 2">
    <name type="scientific">Athelia psychrophila</name>
    <dbReference type="NCBI Taxonomy" id="1759441"/>
    <lineage>
        <taxon>Eukaryota</taxon>
        <taxon>Fungi</taxon>
        <taxon>Dikarya</taxon>
        <taxon>Basidiomycota</taxon>
        <taxon>Agaricomycotina</taxon>
        <taxon>Agaricomycetes</taxon>
        <taxon>Agaricomycetidae</taxon>
        <taxon>Atheliales</taxon>
        <taxon>Atheliaceae</taxon>
        <taxon>Athelia</taxon>
    </lineage>
</organism>
<dbReference type="Proteomes" id="UP000076532">
    <property type="component" value="Unassembled WGS sequence"/>
</dbReference>
<name>A0A166XAR5_9AGAM</name>